<proteinExistence type="predicted"/>
<protein>
    <submittedName>
        <fullName evidence="1">RidA family protein</fullName>
    </submittedName>
</protein>
<dbReference type="RefSeq" id="WP_255391172.1">
    <property type="nucleotide sequence ID" value="NZ_CP101509.1"/>
</dbReference>
<dbReference type="CDD" id="cd00448">
    <property type="entry name" value="YjgF_YER057c_UK114_family"/>
    <property type="match status" value="1"/>
</dbReference>
<reference evidence="1" key="1">
    <citation type="submission" date="2022-07" db="EMBL/GenBank/DDBJ databases">
        <title>Genome sequencing of Photobacterium atrarenae GJH2-4.</title>
        <authorList>
            <person name="Park S.-J."/>
        </authorList>
    </citation>
    <scope>NUCLEOTIDE SEQUENCE</scope>
    <source>
        <strain evidence="1">GJH2-4</strain>
    </source>
</reference>
<accession>A0ABY5GKJ0</accession>
<sequence length="144" mass="15489">MKNSTARNALNHHNPAALFNPTPFGFCHSVAAPNSGELVFISGQSGGEDLEHTLSHDFSRQVEFALKNLGIALAEHGLQFENIVKITVLIVDHNADKLAIWSDAVSRTWDPAHLPASTLIPVPALALEGMQIEVDAIAFKAATE</sequence>
<dbReference type="Gene3D" id="3.30.1330.40">
    <property type="entry name" value="RutC-like"/>
    <property type="match status" value="1"/>
</dbReference>
<keyword evidence="2" id="KW-1185">Reference proteome</keyword>
<dbReference type="Proteomes" id="UP001057998">
    <property type="component" value="Chromosome 2"/>
</dbReference>
<dbReference type="InterPro" id="IPR006175">
    <property type="entry name" value="YjgF/YER057c/UK114"/>
</dbReference>
<dbReference type="EMBL" id="CP101509">
    <property type="protein sequence ID" value="UTV29842.1"/>
    <property type="molecule type" value="Genomic_DNA"/>
</dbReference>
<evidence type="ECO:0000313" key="2">
    <source>
        <dbReference type="Proteomes" id="UP001057998"/>
    </source>
</evidence>
<gene>
    <name evidence="1" type="ORF">NNL38_22820</name>
</gene>
<evidence type="ECO:0000313" key="1">
    <source>
        <dbReference type="EMBL" id="UTV29842.1"/>
    </source>
</evidence>
<dbReference type="PANTHER" id="PTHR43857:SF1">
    <property type="entry name" value="YJGH FAMILY PROTEIN"/>
    <property type="match status" value="1"/>
</dbReference>
<dbReference type="SUPFAM" id="SSF55298">
    <property type="entry name" value="YjgF-like"/>
    <property type="match status" value="1"/>
</dbReference>
<organism evidence="1 2">
    <name type="scientific">Photobacterium atrarenae</name>
    <dbReference type="NCBI Taxonomy" id="865757"/>
    <lineage>
        <taxon>Bacteria</taxon>
        <taxon>Pseudomonadati</taxon>
        <taxon>Pseudomonadota</taxon>
        <taxon>Gammaproteobacteria</taxon>
        <taxon>Vibrionales</taxon>
        <taxon>Vibrionaceae</taxon>
        <taxon>Photobacterium</taxon>
    </lineage>
</organism>
<dbReference type="InterPro" id="IPR035959">
    <property type="entry name" value="RutC-like_sf"/>
</dbReference>
<name>A0ABY5GKJ0_9GAMM</name>
<dbReference type="PANTHER" id="PTHR43857">
    <property type="entry name" value="BLR7761 PROTEIN"/>
    <property type="match status" value="1"/>
</dbReference>
<dbReference type="Pfam" id="PF01042">
    <property type="entry name" value="Ribonuc_L-PSP"/>
    <property type="match status" value="1"/>
</dbReference>